<protein>
    <submittedName>
        <fullName evidence="3">Uncharacterized protein</fullName>
    </submittedName>
</protein>
<evidence type="ECO:0000256" key="1">
    <source>
        <dbReference type="SAM" id="Coils"/>
    </source>
</evidence>
<evidence type="ECO:0000313" key="4">
    <source>
        <dbReference type="Proteomes" id="UP001301769"/>
    </source>
</evidence>
<dbReference type="EMBL" id="MU858221">
    <property type="protein sequence ID" value="KAK4208970.1"/>
    <property type="molecule type" value="Genomic_DNA"/>
</dbReference>
<comment type="caution">
    <text evidence="3">The sequence shown here is derived from an EMBL/GenBank/DDBJ whole genome shotgun (WGS) entry which is preliminary data.</text>
</comment>
<feature type="compositionally biased region" description="Basic and acidic residues" evidence="2">
    <location>
        <begin position="401"/>
        <end position="415"/>
    </location>
</feature>
<dbReference type="AlphaFoldDB" id="A0AAN6Y0G2"/>
<reference evidence="3" key="1">
    <citation type="journal article" date="2023" name="Mol. Phylogenet. Evol.">
        <title>Genome-scale phylogeny and comparative genomics of the fungal order Sordariales.</title>
        <authorList>
            <person name="Hensen N."/>
            <person name="Bonometti L."/>
            <person name="Westerberg I."/>
            <person name="Brannstrom I.O."/>
            <person name="Guillou S."/>
            <person name="Cros-Aarteil S."/>
            <person name="Calhoun S."/>
            <person name="Haridas S."/>
            <person name="Kuo A."/>
            <person name="Mondo S."/>
            <person name="Pangilinan J."/>
            <person name="Riley R."/>
            <person name="LaButti K."/>
            <person name="Andreopoulos B."/>
            <person name="Lipzen A."/>
            <person name="Chen C."/>
            <person name="Yan M."/>
            <person name="Daum C."/>
            <person name="Ng V."/>
            <person name="Clum A."/>
            <person name="Steindorff A."/>
            <person name="Ohm R.A."/>
            <person name="Martin F."/>
            <person name="Silar P."/>
            <person name="Natvig D.O."/>
            <person name="Lalanne C."/>
            <person name="Gautier V."/>
            <person name="Ament-Velasquez S.L."/>
            <person name="Kruys A."/>
            <person name="Hutchinson M.I."/>
            <person name="Powell A.J."/>
            <person name="Barry K."/>
            <person name="Miller A.N."/>
            <person name="Grigoriev I.V."/>
            <person name="Debuchy R."/>
            <person name="Gladieux P."/>
            <person name="Hiltunen Thoren M."/>
            <person name="Johannesson H."/>
        </authorList>
    </citation>
    <scope>NUCLEOTIDE SEQUENCE</scope>
    <source>
        <strain evidence="3">PSN293</strain>
    </source>
</reference>
<proteinExistence type="predicted"/>
<feature type="compositionally biased region" description="Polar residues" evidence="2">
    <location>
        <begin position="447"/>
        <end position="465"/>
    </location>
</feature>
<feature type="compositionally biased region" description="Polar residues" evidence="2">
    <location>
        <begin position="16"/>
        <end position="27"/>
    </location>
</feature>
<feature type="region of interest" description="Disordered" evidence="2">
    <location>
        <begin position="1"/>
        <end position="181"/>
    </location>
</feature>
<keyword evidence="4" id="KW-1185">Reference proteome</keyword>
<dbReference type="Proteomes" id="UP001301769">
    <property type="component" value="Unassembled WGS sequence"/>
</dbReference>
<feature type="region of interest" description="Disordered" evidence="2">
    <location>
        <begin position="447"/>
        <end position="466"/>
    </location>
</feature>
<feature type="compositionally biased region" description="Low complexity" evidence="2">
    <location>
        <begin position="127"/>
        <end position="141"/>
    </location>
</feature>
<keyword evidence="1" id="KW-0175">Coiled coil</keyword>
<feature type="compositionally biased region" description="Polar residues" evidence="2">
    <location>
        <begin position="160"/>
        <end position="169"/>
    </location>
</feature>
<reference evidence="3" key="2">
    <citation type="submission" date="2023-05" db="EMBL/GenBank/DDBJ databases">
        <authorList>
            <consortium name="Lawrence Berkeley National Laboratory"/>
            <person name="Steindorff A."/>
            <person name="Hensen N."/>
            <person name="Bonometti L."/>
            <person name="Westerberg I."/>
            <person name="Brannstrom I.O."/>
            <person name="Guillou S."/>
            <person name="Cros-Aarteil S."/>
            <person name="Calhoun S."/>
            <person name="Haridas S."/>
            <person name="Kuo A."/>
            <person name="Mondo S."/>
            <person name="Pangilinan J."/>
            <person name="Riley R."/>
            <person name="Labutti K."/>
            <person name="Andreopoulos B."/>
            <person name="Lipzen A."/>
            <person name="Chen C."/>
            <person name="Yanf M."/>
            <person name="Daum C."/>
            <person name="Ng V."/>
            <person name="Clum A."/>
            <person name="Ohm R."/>
            <person name="Martin F."/>
            <person name="Silar P."/>
            <person name="Natvig D."/>
            <person name="Lalanne C."/>
            <person name="Gautier V."/>
            <person name="Ament-Velasquez S.L."/>
            <person name="Kruys A."/>
            <person name="Hutchinson M.I."/>
            <person name="Powell A.J."/>
            <person name="Barry K."/>
            <person name="Miller A.N."/>
            <person name="Grigoriev I.V."/>
            <person name="Debuchy R."/>
            <person name="Gladieux P."/>
            <person name="Thoren M.H."/>
            <person name="Johannesson H."/>
        </authorList>
    </citation>
    <scope>NUCLEOTIDE SEQUENCE</scope>
    <source>
        <strain evidence="3">PSN293</strain>
    </source>
</reference>
<gene>
    <name evidence="3" type="ORF">QBC37DRAFT_378545</name>
</gene>
<sequence length="574" mass="59991">MDKENIPPTAEAVSTPIANTSTPNNRKTAQPKSTARTTTTPMATTDEPISAIPANTQTTSQQNAQTAPTITAAPPHPPTRSSARLAGKGSTKLATNGKGKTSTKGKAAAKAKTAANCHPQPRPQTPAQQLAAEAAKKAAAAHTNSLPTQESFVRGGTAAIPSNSSNPINRDQETTSSLAPASAAPGIVELTAHEKRIMAICKSDNPLASARAFYLEGVRDEMRHAGLNKKSIAQPRIPQETLDLAAGEILRMAEKVTLQLEEKVRKAEQAREKAHLNASMGEGNQVGSSTGHVSQVNVPTPVNNVGLGSSSAAAMDSKGKGLATEEQQATPESTWILGAHADRPGAKVETDALMTESNADVGVAGGSSGQVNARIPHDTAELETHLASVTDLTRVAPLSKEQGDKKDPASEEEGAKANTNDLASAEIEELVQKILKAVRVIAGTDATPNTLGAEEPQSQAGTSNADVAMGDSDLEAAHTTGNKLKRKADAIEVEGPSGEEPPKKQKAIIALPFRDLVPPMTDLKLKFKGKVFMTIGTDANWTRGYHIPGPHGHGFSTKAPTDSGGSCLFWGYWR</sequence>
<feature type="compositionally biased region" description="Polar residues" evidence="2">
    <location>
        <begin position="142"/>
        <end position="151"/>
    </location>
</feature>
<feature type="region of interest" description="Disordered" evidence="2">
    <location>
        <begin position="392"/>
        <end position="421"/>
    </location>
</feature>
<accession>A0AAN6Y0G2</accession>
<evidence type="ECO:0000313" key="3">
    <source>
        <dbReference type="EMBL" id="KAK4208970.1"/>
    </source>
</evidence>
<feature type="coiled-coil region" evidence="1">
    <location>
        <begin position="250"/>
        <end position="277"/>
    </location>
</feature>
<organism evidence="3 4">
    <name type="scientific">Rhypophila decipiens</name>
    <dbReference type="NCBI Taxonomy" id="261697"/>
    <lineage>
        <taxon>Eukaryota</taxon>
        <taxon>Fungi</taxon>
        <taxon>Dikarya</taxon>
        <taxon>Ascomycota</taxon>
        <taxon>Pezizomycotina</taxon>
        <taxon>Sordariomycetes</taxon>
        <taxon>Sordariomycetidae</taxon>
        <taxon>Sordariales</taxon>
        <taxon>Naviculisporaceae</taxon>
        <taxon>Rhypophila</taxon>
    </lineage>
</organism>
<evidence type="ECO:0000256" key="2">
    <source>
        <dbReference type="SAM" id="MobiDB-lite"/>
    </source>
</evidence>
<name>A0AAN6Y0G2_9PEZI</name>
<feature type="region of interest" description="Disordered" evidence="2">
    <location>
        <begin position="307"/>
        <end position="327"/>
    </location>
</feature>
<feature type="compositionally biased region" description="Low complexity" evidence="2">
    <location>
        <begin position="28"/>
        <end position="73"/>
    </location>
</feature>